<evidence type="ECO:0000313" key="1">
    <source>
        <dbReference type="EMBL" id="OXC22915.1"/>
    </source>
</evidence>
<comment type="caution">
    <text evidence="1">The sequence shown here is derived from an EMBL/GenBank/DDBJ whole genome shotgun (WGS) entry which is preliminary data.</text>
</comment>
<evidence type="ECO:0000313" key="2">
    <source>
        <dbReference type="Proteomes" id="UP000198437"/>
    </source>
</evidence>
<gene>
    <name evidence="1" type="ORF">AYP82_08665</name>
</gene>
<protein>
    <submittedName>
        <fullName evidence="1">Uncharacterized protein</fullName>
    </submittedName>
</protein>
<proteinExistence type="predicted"/>
<name>A0A226UID6_9LACO</name>
<dbReference type="RefSeq" id="WP_089146119.1">
    <property type="nucleotide sequence ID" value="NZ_JBBOJQ010000004.1"/>
</dbReference>
<reference evidence="1 2" key="1">
    <citation type="submission" date="2016-05" db="EMBL/GenBank/DDBJ databases">
        <authorList>
            <person name="Johnson T.J."/>
            <person name="Youmans B.P."/>
            <person name="Case K.A."/>
        </authorList>
    </citation>
    <scope>NUCLEOTIDE SEQUENCE [LARGE SCALE GENOMIC DNA]</scope>
    <source>
        <strain evidence="1 2">UMNLC6</strain>
    </source>
</reference>
<sequence length="79" mass="9119">MQVINNYIAHTDSKKRITLRKSKFKYYDVKEYDNGCLVLEPRVMTKPEGISDKALKVMDESITNFKEGKVSTPVDLSDF</sequence>
<dbReference type="EMBL" id="LYQW01000019">
    <property type="protein sequence ID" value="OXC22915.1"/>
    <property type="molecule type" value="Genomic_DNA"/>
</dbReference>
<organism evidence="1 2">
    <name type="scientific">Lactobacillus crispatus</name>
    <dbReference type="NCBI Taxonomy" id="47770"/>
    <lineage>
        <taxon>Bacteria</taxon>
        <taxon>Bacillati</taxon>
        <taxon>Bacillota</taxon>
        <taxon>Bacilli</taxon>
        <taxon>Lactobacillales</taxon>
        <taxon>Lactobacillaceae</taxon>
        <taxon>Lactobacillus</taxon>
    </lineage>
</organism>
<dbReference type="Proteomes" id="UP000198437">
    <property type="component" value="Unassembled WGS sequence"/>
</dbReference>
<accession>A0A226UID6</accession>
<dbReference type="AlphaFoldDB" id="A0A226UID6"/>